<evidence type="ECO:0000313" key="2">
    <source>
        <dbReference type="Proteomes" id="UP000614216"/>
    </source>
</evidence>
<dbReference type="AlphaFoldDB" id="A0A937FTD7"/>
<protein>
    <submittedName>
        <fullName evidence="1">Uncharacterized protein</fullName>
    </submittedName>
</protein>
<name>A0A937FTD7_9BACT</name>
<dbReference type="EMBL" id="JAEUGD010000005">
    <property type="protein sequence ID" value="MBL6445349.1"/>
    <property type="molecule type" value="Genomic_DNA"/>
</dbReference>
<organism evidence="1 2">
    <name type="scientific">Fulvivirga marina</name>
    <dbReference type="NCBI Taxonomy" id="2494733"/>
    <lineage>
        <taxon>Bacteria</taxon>
        <taxon>Pseudomonadati</taxon>
        <taxon>Bacteroidota</taxon>
        <taxon>Cytophagia</taxon>
        <taxon>Cytophagales</taxon>
        <taxon>Fulvivirgaceae</taxon>
        <taxon>Fulvivirga</taxon>
    </lineage>
</organism>
<proteinExistence type="predicted"/>
<evidence type="ECO:0000313" key="1">
    <source>
        <dbReference type="EMBL" id="MBL6445349.1"/>
    </source>
</evidence>
<dbReference type="RefSeq" id="WP_202854899.1">
    <property type="nucleotide sequence ID" value="NZ_JAEUGD010000005.1"/>
</dbReference>
<gene>
    <name evidence="1" type="ORF">JMN32_03460</name>
</gene>
<reference evidence="1" key="1">
    <citation type="submission" date="2021-01" db="EMBL/GenBank/DDBJ databases">
        <title>Fulvivirga kasyanovii gen. nov., sp nov., a novel member of the phylum Bacteroidetes isolated from seawater in a mussel farm.</title>
        <authorList>
            <person name="Zhao L.-H."/>
            <person name="Wang Z.-J."/>
        </authorList>
    </citation>
    <scope>NUCLEOTIDE SEQUENCE</scope>
    <source>
        <strain evidence="1">29W222</strain>
    </source>
</reference>
<accession>A0A937FTD7</accession>
<keyword evidence="2" id="KW-1185">Reference proteome</keyword>
<dbReference type="Proteomes" id="UP000614216">
    <property type="component" value="Unassembled WGS sequence"/>
</dbReference>
<comment type="caution">
    <text evidence="1">The sequence shown here is derived from an EMBL/GenBank/DDBJ whole genome shotgun (WGS) entry which is preliminary data.</text>
</comment>
<sequence length="88" mass="9767">MINIAQRLKADLTVIELIKLLKSASEDLTGTGQYTLIPSDTLATASRTAMDTINYCQEHEFIRVEKLGSKCYEFHVTSKGLAFLNSQA</sequence>